<feature type="chain" id="PRO_5045026223" evidence="7">
    <location>
        <begin position="19"/>
        <end position="93"/>
    </location>
</feature>
<dbReference type="Proteomes" id="UP001652627">
    <property type="component" value="Unplaced"/>
</dbReference>
<evidence type="ECO:0000256" key="7">
    <source>
        <dbReference type="SAM" id="SignalP"/>
    </source>
</evidence>
<name>A0ABM4G6Z2_9AVES</name>
<comment type="subcellular location">
    <subcellularLocation>
        <location evidence="1">Secreted</location>
    </subcellularLocation>
</comment>
<keyword evidence="3" id="KW-0813">Transport</keyword>
<comment type="similarity">
    <text evidence="2">Belongs to the apolipoprotein C1 family.</text>
</comment>
<evidence type="ECO:0000256" key="4">
    <source>
        <dbReference type="ARBA" id="ARBA00022525"/>
    </source>
</evidence>
<evidence type="ECO:0000313" key="11">
    <source>
        <dbReference type="RefSeq" id="XP_067172965.1"/>
    </source>
</evidence>
<keyword evidence="6" id="KW-0445">Lipid transport</keyword>
<feature type="signal peptide" evidence="7">
    <location>
        <begin position="1"/>
        <end position="18"/>
    </location>
</feature>
<evidence type="ECO:0000256" key="1">
    <source>
        <dbReference type="ARBA" id="ARBA00004613"/>
    </source>
</evidence>
<evidence type="ECO:0000256" key="2">
    <source>
        <dbReference type="ARBA" id="ARBA00009204"/>
    </source>
</evidence>
<protein>
    <submittedName>
        <fullName evidence="9 10">Apolipoprotein C-I-like</fullName>
    </submittedName>
</protein>
<keyword evidence="4" id="KW-0964">Secreted</keyword>
<evidence type="ECO:0000313" key="9">
    <source>
        <dbReference type="RefSeq" id="XP_067172963.1"/>
    </source>
</evidence>
<evidence type="ECO:0000313" key="8">
    <source>
        <dbReference type="Proteomes" id="UP001652627"/>
    </source>
</evidence>
<evidence type="ECO:0000256" key="5">
    <source>
        <dbReference type="ARBA" id="ARBA00022729"/>
    </source>
</evidence>
<reference evidence="9 10" key="1">
    <citation type="submission" date="2025-05" db="UniProtKB">
        <authorList>
            <consortium name="RefSeq"/>
        </authorList>
    </citation>
    <scope>IDENTIFICATION</scope>
    <source>
        <tissue evidence="9 10">Blood</tissue>
    </source>
</reference>
<dbReference type="RefSeq" id="XP_067172963.1">
    <property type="nucleotide sequence ID" value="XM_067316862.1"/>
</dbReference>
<keyword evidence="5 7" id="KW-0732">Signal</keyword>
<dbReference type="PANTHER" id="PTHR16565">
    <property type="entry name" value="APOLIPOPROTEIN C-I"/>
    <property type="match status" value="1"/>
</dbReference>
<accession>A0ABM4G6Z2</accession>
<dbReference type="RefSeq" id="XP_067172965.1">
    <property type="nucleotide sequence ID" value="XM_067316864.1"/>
</dbReference>
<keyword evidence="8" id="KW-1185">Reference proteome</keyword>
<dbReference type="RefSeq" id="XP_067172964.1">
    <property type="nucleotide sequence ID" value="XM_067316863.1"/>
</dbReference>
<sequence length="93" mass="10122">MQLMVTLALVTLVVLAGAEEVPAPAAAPGLLQQLEGLQGRAQAWAELLSHRARAAFADLHDGDLGTRARNWLSEQMEMLKQKFQETFPKEPAA</sequence>
<dbReference type="InterPro" id="IPR006781">
    <property type="entry name" value="ApoC-I"/>
</dbReference>
<dbReference type="PANTHER" id="PTHR16565:SF2">
    <property type="entry name" value="APOLIPOPROTEIN C-I"/>
    <property type="match status" value="1"/>
</dbReference>
<gene>
    <name evidence="9 10 11" type="primary">LOC106487880</name>
</gene>
<evidence type="ECO:0000256" key="6">
    <source>
        <dbReference type="ARBA" id="ARBA00023055"/>
    </source>
</evidence>
<organism evidence="8 11">
    <name type="scientific">Apteryx mantelli</name>
    <name type="common">North Island brown kiwi</name>
    <dbReference type="NCBI Taxonomy" id="2696672"/>
    <lineage>
        <taxon>Eukaryota</taxon>
        <taxon>Metazoa</taxon>
        <taxon>Chordata</taxon>
        <taxon>Craniata</taxon>
        <taxon>Vertebrata</taxon>
        <taxon>Euteleostomi</taxon>
        <taxon>Archelosauria</taxon>
        <taxon>Archosauria</taxon>
        <taxon>Dinosauria</taxon>
        <taxon>Saurischia</taxon>
        <taxon>Theropoda</taxon>
        <taxon>Coelurosauria</taxon>
        <taxon>Aves</taxon>
        <taxon>Palaeognathae</taxon>
        <taxon>Apterygiformes</taxon>
        <taxon>Apterygidae</taxon>
        <taxon>Apteryx</taxon>
    </lineage>
</organism>
<evidence type="ECO:0000313" key="10">
    <source>
        <dbReference type="RefSeq" id="XP_067172964.1"/>
    </source>
</evidence>
<dbReference type="Gene3D" id="4.10.260.30">
    <property type="entry name" value="Apolipoprotein C-I"/>
    <property type="match status" value="1"/>
</dbReference>
<dbReference type="Pfam" id="PF04691">
    <property type="entry name" value="ApoC-I"/>
    <property type="match status" value="1"/>
</dbReference>
<proteinExistence type="inferred from homology"/>
<dbReference type="InterPro" id="IPR043081">
    <property type="entry name" value="ApoC-1_sf"/>
</dbReference>
<evidence type="ECO:0000256" key="3">
    <source>
        <dbReference type="ARBA" id="ARBA00022448"/>
    </source>
</evidence>
<dbReference type="GeneID" id="106487880"/>